<keyword evidence="3" id="KW-1185">Reference proteome</keyword>
<feature type="region of interest" description="Disordered" evidence="1">
    <location>
        <begin position="184"/>
        <end position="217"/>
    </location>
</feature>
<accession>A0A9X0DR30</accession>
<gene>
    <name evidence="2" type="ORF">OCU04_001946</name>
</gene>
<dbReference type="OrthoDB" id="3534862at2759"/>
<reference evidence="2" key="1">
    <citation type="submission" date="2022-11" db="EMBL/GenBank/DDBJ databases">
        <title>Genome Resource of Sclerotinia nivalis Strain SnTB1, a Plant Pathogen Isolated from American Ginseng.</title>
        <authorList>
            <person name="Fan S."/>
        </authorList>
    </citation>
    <scope>NUCLEOTIDE SEQUENCE</scope>
    <source>
        <strain evidence="2">SnTB1</strain>
    </source>
</reference>
<organism evidence="2 3">
    <name type="scientific">Sclerotinia nivalis</name>
    <dbReference type="NCBI Taxonomy" id="352851"/>
    <lineage>
        <taxon>Eukaryota</taxon>
        <taxon>Fungi</taxon>
        <taxon>Dikarya</taxon>
        <taxon>Ascomycota</taxon>
        <taxon>Pezizomycotina</taxon>
        <taxon>Leotiomycetes</taxon>
        <taxon>Helotiales</taxon>
        <taxon>Sclerotiniaceae</taxon>
        <taxon>Sclerotinia</taxon>
    </lineage>
</organism>
<evidence type="ECO:0000256" key="1">
    <source>
        <dbReference type="SAM" id="MobiDB-lite"/>
    </source>
</evidence>
<feature type="compositionally biased region" description="Low complexity" evidence="1">
    <location>
        <begin position="201"/>
        <end position="211"/>
    </location>
</feature>
<dbReference type="Proteomes" id="UP001152300">
    <property type="component" value="Unassembled WGS sequence"/>
</dbReference>
<comment type="caution">
    <text evidence="2">The sequence shown here is derived from an EMBL/GenBank/DDBJ whole genome shotgun (WGS) entry which is preliminary data.</text>
</comment>
<sequence>MSTIFDDDASNEEDQSMTALHDCTDDERYVNNIHLYSDLSNDVLIAGFPHQEWHIDFDRPMSYKDYHKSRKRSAETILCHTGTHFDTSGQVPDNSLYPTIIPETRDLYNPESPSLVVASLRSDHRDNIHLTTSYAETVQDHHVADKHRIGILDIPSHETVSSGAVESLQPINSGTSPGYHIHTQSWSAPDAIGDNKASIASTPSSLGNSSSPCEGQSTFYAPRANSYTLQYSTPGPSPSPYDYPGSQISSFSTTPSTMHTIVTGQSLPNISIHILPEISLSHSPHIPYTSNQTQLHRWIYQTSDDNMPPAERFEKSKWEC</sequence>
<proteinExistence type="predicted"/>
<dbReference type="AlphaFoldDB" id="A0A9X0DR30"/>
<name>A0A9X0DR30_9HELO</name>
<evidence type="ECO:0000313" key="3">
    <source>
        <dbReference type="Proteomes" id="UP001152300"/>
    </source>
</evidence>
<protein>
    <submittedName>
        <fullName evidence="2">Uncharacterized protein</fullName>
    </submittedName>
</protein>
<evidence type="ECO:0000313" key="2">
    <source>
        <dbReference type="EMBL" id="KAJ8071625.1"/>
    </source>
</evidence>
<dbReference type="EMBL" id="JAPEIS010000001">
    <property type="protein sequence ID" value="KAJ8071625.1"/>
    <property type="molecule type" value="Genomic_DNA"/>
</dbReference>